<sequence>MPFFSVIIATYNSQKTLKRALDSIIEQTFTDFEIVIADGASKDDTMSIIKSFDPKYFGIILSEKDSGIYDAWNKGVNVARGEWICFLGSDDYFEKDAFKSYHNAITNSSTKLNYVSSKVCLVTTAGRQIGIIGKPWHKKTFKKYMTVAHVGSMHHRSLYSECGLYDTTYKSSGDYELLLRAGDNLKAGFLDKLTAFMEYGGTSAGLVGLKETYKAKIVSGKVPKFKAFIEHLDACARLIVRRFIYERK</sequence>
<evidence type="ECO:0000313" key="3">
    <source>
        <dbReference type="Proteomes" id="UP000429232"/>
    </source>
</evidence>
<dbReference type="SUPFAM" id="SSF53448">
    <property type="entry name" value="Nucleotide-diphospho-sugar transferases"/>
    <property type="match status" value="1"/>
</dbReference>
<gene>
    <name evidence="2" type="ORF">GO620_005185</name>
</gene>
<organism evidence="2 3">
    <name type="scientific">Mucilaginibacter ginkgonis</name>
    <dbReference type="NCBI Taxonomy" id="2682091"/>
    <lineage>
        <taxon>Bacteria</taxon>
        <taxon>Pseudomonadati</taxon>
        <taxon>Bacteroidota</taxon>
        <taxon>Sphingobacteriia</taxon>
        <taxon>Sphingobacteriales</taxon>
        <taxon>Sphingobacteriaceae</taxon>
        <taxon>Mucilaginibacter</taxon>
    </lineage>
</organism>
<dbReference type="PANTHER" id="PTHR22916">
    <property type="entry name" value="GLYCOSYLTRANSFERASE"/>
    <property type="match status" value="1"/>
</dbReference>
<name>A0A6I4I252_9SPHI</name>
<dbReference type="InterPro" id="IPR001173">
    <property type="entry name" value="Glyco_trans_2-like"/>
</dbReference>
<reference evidence="2 3" key="1">
    <citation type="submission" date="2020-12" db="EMBL/GenBank/DDBJ databases">
        <title>HMF7856_wgs.fasta genome submission.</title>
        <authorList>
            <person name="Kang H."/>
            <person name="Kim H."/>
            <person name="Joh K."/>
        </authorList>
    </citation>
    <scope>NUCLEOTIDE SEQUENCE [LARGE SCALE GENOMIC DNA]</scope>
    <source>
        <strain evidence="2 3">HMF7856</strain>
    </source>
</reference>
<dbReference type="Pfam" id="PF00535">
    <property type="entry name" value="Glycos_transf_2"/>
    <property type="match status" value="1"/>
</dbReference>
<dbReference type="RefSeq" id="WP_157526647.1">
    <property type="nucleotide sequence ID" value="NZ_CP066775.1"/>
</dbReference>
<evidence type="ECO:0000313" key="2">
    <source>
        <dbReference type="EMBL" id="QQL50854.1"/>
    </source>
</evidence>
<dbReference type="GO" id="GO:0016758">
    <property type="term" value="F:hexosyltransferase activity"/>
    <property type="evidence" value="ECO:0007669"/>
    <property type="project" value="UniProtKB-ARBA"/>
</dbReference>
<dbReference type="Proteomes" id="UP000429232">
    <property type="component" value="Chromosome"/>
</dbReference>
<keyword evidence="2" id="KW-0808">Transferase</keyword>
<dbReference type="EMBL" id="CP066775">
    <property type="protein sequence ID" value="QQL50854.1"/>
    <property type="molecule type" value="Genomic_DNA"/>
</dbReference>
<protein>
    <submittedName>
        <fullName evidence="2">Glycosyltransferase</fullName>
    </submittedName>
</protein>
<evidence type="ECO:0000259" key="1">
    <source>
        <dbReference type="Pfam" id="PF00535"/>
    </source>
</evidence>
<proteinExistence type="predicted"/>
<dbReference type="CDD" id="cd06433">
    <property type="entry name" value="GT_2_WfgS_like"/>
    <property type="match status" value="1"/>
</dbReference>
<dbReference type="Gene3D" id="3.90.550.10">
    <property type="entry name" value="Spore Coat Polysaccharide Biosynthesis Protein SpsA, Chain A"/>
    <property type="match status" value="1"/>
</dbReference>
<keyword evidence="3" id="KW-1185">Reference proteome</keyword>
<dbReference type="KEGG" id="mgik:GO620_005185"/>
<dbReference type="PANTHER" id="PTHR22916:SF3">
    <property type="entry name" value="UDP-GLCNAC:BETAGAL BETA-1,3-N-ACETYLGLUCOSAMINYLTRANSFERASE-LIKE PROTEIN 1"/>
    <property type="match status" value="1"/>
</dbReference>
<accession>A0A6I4I252</accession>
<dbReference type="AlphaFoldDB" id="A0A6I4I252"/>
<dbReference type="InterPro" id="IPR029044">
    <property type="entry name" value="Nucleotide-diphossugar_trans"/>
</dbReference>
<feature type="domain" description="Glycosyltransferase 2-like" evidence="1">
    <location>
        <begin position="5"/>
        <end position="142"/>
    </location>
</feature>